<keyword evidence="1" id="KW-0853">WD repeat</keyword>
<reference evidence="3" key="1">
    <citation type="submission" date="2018-11" db="EMBL/GenBank/DDBJ databases">
        <authorList>
            <consortium name="Pathogen Informatics"/>
        </authorList>
    </citation>
    <scope>NUCLEOTIDE SEQUENCE</scope>
</reference>
<dbReference type="GO" id="GO:0019888">
    <property type="term" value="F:protein phosphatase regulator activity"/>
    <property type="evidence" value="ECO:0007669"/>
    <property type="project" value="InterPro"/>
</dbReference>
<name>A0A3S5AWW9_9PLAT</name>
<organism evidence="3 4">
    <name type="scientific">Protopolystoma xenopodis</name>
    <dbReference type="NCBI Taxonomy" id="117903"/>
    <lineage>
        <taxon>Eukaryota</taxon>
        <taxon>Metazoa</taxon>
        <taxon>Spiralia</taxon>
        <taxon>Lophotrochozoa</taxon>
        <taxon>Platyhelminthes</taxon>
        <taxon>Monogenea</taxon>
        <taxon>Polyopisthocotylea</taxon>
        <taxon>Polystomatidea</taxon>
        <taxon>Polystomatidae</taxon>
        <taxon>Protopolystoma</taxon>
    </lineage>
</organism>
<gene>
    <name evidence="3" type="ORF">PXEA_LOCUS24101</name>
</gene>
<keyword evidence="4" id="KW-1185">Reference proteome</keyword>
<sequence length="267" mass="30331">MNQPIILVKFLISRLIRPFSLTERTIKLWRLSEVPVQEVSNMNFPTQSGCRKKVVIRSSSDIRVPAYSNEAQATIVRMSNKHTYTRGHGFSITDIAPCADMEYFLSADPLRINLWNLHVHDESFNVVDLMPPRMEDISHLITGLVCANRSPSLFAYSTNRGSIRLCDTRSSALCDRPILTFDSLAADEPSLLTLLINSISSISFGNTSDRFVFARDYLNVKVWDIQMPSCPMEVYPIQAHLRSHLSVIYDAELIFDDFKLAISPDDR</sequence>
<evidence type="ECO:0000313" key="3">
    <source>
        <dbReference type="EMBL" id="VEL30661.1"/>
    </source>
</evidence>
<dbReference type="SUPFAM" id="SSF50978">
    <property type="entry name" value="WD40 repeat-like"/>
    <property type="match status" value="1"/>
</dbReference>
<proteinExistence type="predicted"/>
<dbReference type="PANTHER" id="PTHR11871">
    <property type="entry name" value="PROTEIN PHOSPHATASE PP2A REGULATORY SUBUNIT B"/>
    <property type="match status" value="1"/>
</dbReference>
<protein>
    <recommendedName>
        <fullName evidence="5">Serine/threonine-protein phosphatase 2A 55 kDa regulatory subunit B</fullName>
    </recommendedName>
</protein>
<dbReference type="AlphaFoldDB" id="A0A3S5AWW9"/>
<dbReference type="InterPro" id="IPR036322">
    <property type="entry name" value="WD40_repeat_dom_sf"/>
</dbReference>
<dbReference type="EMBL" id="CAAALY010114249">
    <property type="protein sequence ID" value="VEL30661.1"/>
    <property type="molecule type" value="Genomic_DNA"/>
</dbReference>
<dbReference type="InterPro" id="IPR000009">
    <property type="entry name" value="PP2A_PR55"/>
</dbReference>
<dbReference type="Proteomes" id="UP000784294">
    <property type="component" value="Unassembled WGS sequence"/>
</dbReference>
<comment type="caution">
    <text evidence="3">The sequence shown here is derived from an EMBL/GenBank/DDBJ whole genome shotgun (WGS) entry which is preliminary data.</text>
</comment>
<dbReference type="OrthoDB" id="6274823at2759"/>
<dbReference type="GO" id="GO:0000159">
    <property type="term" value="C:protein phosphatase type 2A complex"/>
    <property type="evidence" value="ECO:0007669"/>
    <property type="project" value="InterPro"/>
</dbReference>
<evidence type="ECO:0008006" key="5">
    <source>
        <dbReference type="Google" id="ProtNLM"/>
    </source>
</evidence>
<accession>A0A3S5AWW9</accession>
<dbReference type="Gene3D" id="2.130.10.10">
    <property type="entry name" value="YVTN repeat-like/Quinoprotein amine dehydrogenase"/>
    <property type="match status" value="1"/>
</dbReference>
<keyword evidence="2" id="KW-0677">Repeat</keyword>
<evidence type="ECO:0000313" key="4">
    <source>
        <dbReference type="Proteomes" id="UP000784294"/>
    </source>
</evidence>
<dbReference type="InterPro" id="IPR015943">
    <property type="entry name" value="WD40/YVTN_repeat-like_dom_sf"/>
</dbReference>
<evidence type="ECO:0000256" key="1">
    <source>
        <dbReference type="ARBA" id="ARBA00022574"/>
    </source>
</evidence>
<dbReference type="PRINTS" id="PR00600">
    <property type="entry name" value="PP2APR55"/>
</dbReference>
<evidence type="ECO:0000256" key="2">
    <source>
        <dbReference type="ARBA" id="ARBA00022737"/>
    </source>
</evidence>